<name>A0ABT9P932_9ACTN</name>
<organism evidence="2 3">
    <name type="scientific">Kineosporia succinea</name>
    <dbReference type="NCBI Taxonomy" id="84632"/>
    <lineage>
        <taxon>Bacteria</taxon>
        <taxon>Bacillati</taxon>
        <taxon>Actinomycetota</taxon>
        <taxon>Actinomycetes</taxon>
        <taxon>Kineosporiales</taxon>
        <taxon>Kineosporiaceae</taxon>
        <taxon>Kineosporia</taxon>
    </lineage>
</organism>
<feature type="region of interest" description="Disordered" evidence="1">
    <location>
        <begin position="166"/>
        <end position="191"/>
    </location>
</feature>
<comment type="caution">
    <text evidence="2">The sequence shown here is derived from an EMBL/GenBank/DDBJ whole genome shotgun (WGS) entry which is preliminary data.</text>
</comment>
<accession>A0ABT9P932</accession>
<evidence type="ECO:0000256" key="1">
    <source>
        <dbReference type="SAM" id="MobiDB-lite"/>
    </source>
</evidence>
<evidence type="ECO:0000313" key="3">
    <source>
        <dbReference type="Proteomes" id="UP001235712"/>
    </source>
</evidence>
<dbReference type="RefSeq" id="WP_307246096.1">
    <property type="nucleotide sequence ID" value="NZ_JAUSQZ010000001.1"/>
</dbReference>
<proteinExistence type="predicted"/>
<evidence type="ECO:0000313" key="2">
    <source>
        <dbReference type="EMBL" id="MDP9828675.1"/>
    </source>
</evidence>
<dbReference type="EMBL" id="JAUSQZ010000001">
    <property type="protein sequence ID" value="MDP9828675.1"/>
    <property type="molecule type" value="Genomic_DNA"/>
</dbReference>
<evidence type="ECO:0008006" key="4">
    <source>
        <dbReference type="Google" id="ProtNLM"/>
    </source>
</evidence>
<gene>
    <name evidence="2" type="ORF">J2S57_004424</name>
</gene>
<dbReference type="Proteomes" id="UP001235712">
    <property type="component" value="Unassembled WGS sequence"/>
</dbReference>
<reference evidence="2 3" key="1">
    <citation type="submission" date="2023-07" db="EMBL/GenBank/DDBJ databases">
        <title>Sequencing the genomes of 1000 actinobacteria strains.</title>
        <authorList>
            <person name="Klenk H.-P."/>
        </authorList>
    </citation>
    <scope>NUCLEOTIDE SEQUENCE [LARGE SCALE GENOMIC DNA]</scope>
    <source>
        <strain evidence="2 3">DSM 44388</strain>
    </source>
</reference>
<keyword evidence="3" id="KW-1185">Reference proteome</keyword>
<sequence>MTAFGDIVELLLSVTAAIDEATASSEASRAVALGLIHTADEHGWNGLARGIGEAADACSATASALREATTATHLAVVALRLVPEQAAGSAVAHHLGPAADQMTACSLALTRAAHDLETWHQAAARTDIPVLMARGITLASAVAGLRQQLTRIAEATEAESQAALALGRDGASPSPHKVRGPAAREPARAPHPRHFLSRITSKSVRKNVNTVILPQVDVEADVAAIRNGTAPWDPASQRYVTSTGRRYAMKEQGTLFPESGPGLEQLSRAEFQALQTYIQFADDRAHAERTMDHNRLLTPEVRRRALAVFRHHKSFRG</sequence>
<protein>
    <recommendedName>
        <fullName evidence="4">DUF222 domain-containing protein</fullName>
    </recommendedName>
</protein>